<proteinExistence type="predicted"/>
<protein>
    <submittedName>
        <fullName evidence="2">Uncharacterized protein</fullName>
    </submittedName>
</protein>
<reference evidence="2" key="1">
    <citation type="journal article" date="2020" name="Nature">
        <title>Giant virus diversity and host interactions through global metagenomics.</title>
        <authorList>
            <person name="Schulz F."/>
            <person name="Roux S."/>
            <person name="Paez-Espino D."/>
            <person name="Jungbluth S."/>
            <person name="Walsh D.A."/>
            <person name="Denef V.J."/>
            <person name="McMahon K.D."/>
            <person name="Konstantinidis K.T."/>
            <person name="Eloe-Fadrosh E.A."/>
            <person name="Kyrpides N.C."/>
            <person name="Woyke T."/>
        </authorList>
    </citation>
    <scope>NUCLEOTIDE SEQUENCE</scope>
    <source>
        <strain evidence="2">GVMAG-M-3300023174-116</strain>
    </source>
</reference>
<accession>A0A6C0D6G0</accession>
<dbReference type="AlphaFoldDB" id="A0A6C0D6G0"/>
<evidence type="ECO:0000256" key="1">
    <source>
        <dbReference type="SAM" id="MobiDB-lite"/>
    </source>
</evidence>
<name>A0A6C0D6G0_9ZZZZ</name>
<feature type="region of interest" description="Disordered" evidence="1">
    <location>
        <begin position="53"/>
        <end position="88"/>
    </location>
</feature>
<organism evidence="2">
    <name type="scientific">viral metagenome</name>
    <dbReference type="NCBI Taxonomy" id="1070528"/>
    <lineage>
        <taxon>unclassified sequences</taxon>
        <taxon>metagenomes</taxon>
        <taxon>organismal metagenomes</taxon>
    </lineage>
</organism>
<dbReference type="EMBL" id="MN739535">
    <property type="protein sequence ID" value="QHT11499.1"/>
    <property type="molecule type" value="Genomic_DNA"/>
</dbReference>
<evidence type="ECO:0000313" key="2">
    <source>
        <dbReference type="EMBL" id="QHT11499.1"/>
    </source>
</evidence>
<sequence>MKRKIQPHFKSHQKILLLILILLATLLFGFINGSYSAIEGLLTENIPINKEASVDHHKAAANNRSKDDEETKNSEQDNLKKHGNLDSG</sequence>